<keyword evidence="2" id="KW-0732">Signal</keyword>
<feature type="chain" id="PRO_5018064120" evidence="2">
    <location>
        <begin position="20"/>
        <end position="315"/>
    </location>
</feature>
<evidence type="ECO:0000256" key="2">
    <source>
        <dbReference type="SAM" id="SignalP"/>
    </source>
</evidence>
<dbReference type="Proteomes" id="UP000079169">
    <property type="component" value="Unplaced"/>
</dbReference>
<evidence type="ECO:0000313" key="4">
    <source>
        <dbReference type="RefSeq" id="XP_026682090.1"/>
    </source>
</evidence>
<dbReference type="PaxDb" id="121845-A0A3Q0J5U2"/>
<gene>
    <name evidence="4" type="primary">LOC113468953</name>
</gene>
<evidence type="ECO:0000313" key="3">
    <source>
        <dbReference type="Proteomes" id="UP000079169"/>
    </source>
</evidence>
<evidence type="ECO:0000256" key="1">
    <source>
        <dbReference type="SAM" id="MobiDB-lite"/>
    </source>
</evidence>
<feature type="compositionally biased region" description="Basic and acidic residues" evidence="1">
    <location>
        <begin position="59"/>
        <end position="83"/>
    </location>
</feature>
<reference evidence="4" key="1">
    <citation type="submission" date="2025-08" db="UniProtKB">
        <authorList>
            <consortium name="RefSeq"/>
        </authorList>
    </citation>
    <scope>IDENTIFICATION</scope>
</reference>
<protein>
    <submittedName>
        <fullName evidence="4">Uncharacterized protein LOC113468953</fullName>
    </submittedName>
</protein>
<proteinExistence type="predicted"/>
<accession>A0A3Q0J5U2</accession>
<name>A0A3Q0J5U2_DIACI</name>
<feature type="signal peptide" evidence="2">
    <location>
        <begin position="1"/>
        <end position="19"/>
    </location>
</feature>
<feature type="region of interest" description="Disordered" evidence="1">
    <location>
        <begin position="21"/>
        <end position="110"/>
    </location>
</feature>
<dbReference type="GeneID" id="113468953"/>
<dbReference type="AlphaFoldDB" id="A0A3Q0J5U2"/>
<dbReference type="KEGG" id="dci:113468953"/>
<organism evidence="3 4">
    <name type="scientific">Diaphorina citri</name>
    <name type="common">Asian citrus psyllid</name>
    <dbReference type="NCBI Taxonomy" id="121845"/>
    <lineage>
        <taxon>Eukaryota</taxon>
        <taxon>Metazoa</taxon>
        <taxon>Ecdysozoa</taxon>
        <taxon>Arthropoda</taxon>
        <taxon>Hexapoda</taxon>
        <taxon>Insecta</taxon>
        <taxon>Pterygota</taxon>
        <taxon>Neoptera</taxon>
        <taxon>Paraneoptera</taxon>
        <taxon>Hemiptera</taxon>
        <taxon>Sternorrhyncha</taxon>
        <taxon>Psylloidea</taxon>
        <taxon>Psyllidae</taxon>
        <taxon>Diaphorininae</taxon>
        <taxon>Diaphorina</taxon>
    </lineage>
</organism>
<dbReference type="RefSeq" id="XP_026682090.1">
    <property type="nucleotide sequence ID" value="XM_026826289.1"/>
</dbReference>
<keyword evidence="3" id="KW-1185">Reference proteome</keyword>
<sequence>MWKLLLLVCLVAAVFPTHAEDKSSSIYETESEDHAADDSDSGISESGLSNSKPAKAAKPKFDKKAPPKEKAPPKGAPAKEKPTAKSSKFPLQFATRVPKGDSDDETKETVGKKIYKDTGYRREKFASALLKEKRRASTVNPNRQKKVKTTQARIKNRRYTGGNVFENTSDLNFDLGMFPTAKVTFDDLDLKVTGIINGKEETVDKVRNFIDALAAGHKVPQGMLDNPMHQILYDIYQENKHKWKILRISPGCEPSTRVLRTRVTTPATTPTTLSFFNVVKQKIFFWRTTIPIINWAKFEEEQRRIIESRERHLQD</sequence>
<feature type="compositionally biased region" description="Polar residues" evidence="1">
    <location>
        <begin position="42"/>
        <end position="51"/>
    </location>
</feature>